<keyword evidence="2" id="KW-1185">Reference proteome</keyword>
<sequence length="87" mass="9287">MVVGKVCFIPIVLFIGFLSIALHFNIVEGGEAGRLIHVEGEAERLIYQGPCSHFPDCNKTCLGEKFPKGGKCIVPAPGKPLVCCCIG</sequence>
<name>A0ACC0L4N9_RHOML</name>
<dbReference type="EMBL" id="CM046400">
    <property type="protein sequence ID" value="KAI8523168.1"/>
    <property type="molecule type" value="Genomic_DNA"/>
</dbReference>
<dbReference type="Proteomes" id="UP001062846">
    <property type="component" value="Chromosome 13"/>
</dbReference>
<evidence type="ECO:0000313" key="1">
    <source>
        <dbReference type="EMBL" id="KAI8523168.1"/>
    </source>
</evidence>
<reference evidence="1" key="1">
    <citation type="submission" date="2022-02" db="EMBL/GenBank/DDBJ databases">
        <title>Plant Genome Project.</title>
        <authorList>
            <person name="Zhang R.-G."/>
        </authorList>
    </citation>
    <scope>NUCLEOTIDE SEQUENCE</scope>
    <source>
        <strain evidence="1">AT1</strain>
    </source>
</reference>
<protein>
    <submittedName>
        <fullName evidence="1">Uncharacterized protein</fullName>
    </submittedName>
</protein>
<proteinExistence type="predicted"/>
<evidence type="ECO:0000313" key="2">
    <source>
        <dbReference type="Proteomes" id="UP001062846"/>
    </source>
</evidence>
<comment type="caution">
    <text evidence="1">The sequence shown here is derived from an EMBL/GenBank/DDBJ whole genome shotgun (WGS) entry which is preliminary data.</text>
</comment>
<organism evidence="1 2">
    <name type="scientific">Rhododendron molle</name>
    <name type="common">Chinese azalea</name>
    <name type="synonym">Azalea mollis</name>
    <dbReference type="NCBI Taxonomy" id="49168"/>
    <lineage>
        <taxon>Eukaryota</taxon>
        <taxon>Viridiplantae</taxon>
        <taxon>Streptophyta</taxon>
        <taxon>Embryophyta</taxon>
        <taxon>Tracheophyta</taxon>
        <taxon>Spermatophyta</taxon>
        <taxon>Magnoliopsida</taxon>
        <taxon>eudicotyledons</taxon>
        <taxon>Gunneridae</taxon>
        <taxon>Pentapetalae</taxon>
        <taxon>asterids</taxon>
        <taxon>Ericales</taxon>
        <taxon>Ericaceae</taxon>
        <taxon>Ericoideae</taxon>
        <taxon>Rhodoreae</taxon>
        <taxon>Rhododendron</taxon>
    </lineage>
</organism>
<accession>A0ACC0L4N9</accession>
<gene>
    <name evidence="1" type="ORF">RHMOL_Rhmol13G0052800</name>
</gene>